<dbReference type="GO" id="GO:0016757">
    <property type="term" value="F:glycosyltransferase activity"/>
    <property type="evidence" value="ECO:0007669"/>
    <property type="project" value="UniProtKB-KW"/>
</dbReference>
<reference evidence="3 4" key="2">
    <citation type="submission" date="2009-03" db="EMBL/GenBank/DDBJ databases">
        <title>Draft genome sequence of Roseburia inulinivorans (DSM 16841).</title>
        <authorList>
            <person name="Sudarsanam P."/>
            <person name="Ley R."/>
            <person name="Guruge J."/>
            <person name="Turnbaugh P.J."/>
            <person name="Mahowald M."/>
            <person name="Liep D."/>
            <person name="Gordon J."/>
        </authorList>
    </citation>
    <scope>NUCLEOTIDE SEQUENCE [LARGE SCALE GENOMIC DNA]</scope>
    <source>
        <strain evidence="3 4">DSM 16841</strain>
    </source>
</reference>
<keyword evidence="3" id="KW-0808">Transferase</keyword>
<keyword evidence="3" id="KW-0328">Glycosyltransferase</keyword>
<evidence type="ECO:0000256" key="1">
    <source>
        <dbReference type="ARBA" id="ARBA00006464"/>
    </source>
</evidence>
<dbReference type="EC" id="2.4.1.-" evidence="3"/>
<dbReference type="GO" id="GO:0016780">
    <property type="term" value="F:phosphotransferase activity, for other substituted phosphate groups"/>
    <property type="evidence" value="ECO:0007669"/>
    <property type="project" value="TreeGrafter"/>
</dbReference>
<dbReference type="Pfam" id="PF02397">
    <property type="entry name" value="Bac_transf"/>
    <property type="match status" value="1"/>
</dbReference>
<organism evidence="3 4">
    <name type="scientific">Roseburia inulinivorans DSM 16841</name>
    <dbReference type="NCBI Taxonomy" id="622312"/>
    <lineage>
        <taxon>Bacteria</taxon>
        <taxon>Bacillati</taxon>
        <taxon>Bacillota</taxon>
        <taxon>Clostridia</taxon>
        <taxon>Lachnospirales</taxon>
        <taxon>Lachnospiraceae</taxon>
        <taxon>Roseburia</taxon>
    </lineage>
</organism>
<dbReference type="EMBL" id="ACFY01000096">
    <property type="protein sequence ID" value="EEG93596.1"/>
    <property type="molecule type" value="Genomic_DNA"/>
</dbReference>
<protein>
    <submittedName>
        <fullName evidence="3">Bacterial sugar transferase</fullName>
        <ecNumber evidence="3">2.4.1.-</ecNumber>
    </submittedName>
</protein>
<dbReference type="AlphaFoldDB" id="C0FUZ2"/>
<comment type="similarity">
    <text evidence="1">Belongs to the bacterial sugar transferase family.</text>
</comment>
<sequence>MGPIIFIKSPGPIFFKQERVGQNGRKFNMYKFRTMYLDAEERKKNLLEQNQIADGMMFKMENDPRIIGSKIDRKTGEYIPGIGNWIRKLSLDEFPQFFNVLRGDMSLVGTRPPTVDEYEKYKLHHKARLSVKPGITGLWQVSGRSEITDFEEVVKLDTEYICHWSMANDIKILLRTVQVVVSGKGSM</sequence>
<dbReference type="Proteomes" id="UP000003561">
    <property type="component" value="Unassembled WGS sequence"/>
</dbReference>
<dbReference type="eggNOG" id="COG2148">
    <property type="taxonomic scope" value="Bacteria"/>
</dbReference>
<comment type="caution">
    <text evidence="3">The sequence shown here is derived from an EMBL/GenBank/DDBJ whole genome shotgun (WGS) entry which is preliminary data.</text>
</comment>
<reference evidence="3 4" key="1">
    <citation type="submission" date="2009-02" db="EMBL/GenBank/DDBJ databases">
        <authorList>
            <person name="Fulton L."/>
            <person name="Clifton S."/>
            <person name="Fulton B."/>
            <person name="Xu J."/>
            <person name="Minx P."/>
            <person name="Pepin K.H."/>
            <person name="Johnson M."/>
            <person name="Bhonagiri V."/>
            <person name="Nash W.E."/>
            <person name="Mardis E.R."/>
            <person name="Wilson R.K."/>
        </authorList>
    </citation>
    <scope>NUCLEOTIDE SEQUENCE [LARGE SCALE GENOMIC DNA]</scope>
    <source>
        <strain evidence="3 4">DSM 16841</strain>
    </source>
</reference>
<dbReference type="InterPro" id="IPR003362">
    <property type="entry name" value="Bact_transf"/>
</dbReference>
<gene>
    <name evidence="3" type="ORF">ROSEINA2194_02563</name>
</gene>
<name>C0FUZ2_9FIRM</name>
<dbReference type="PANTHER" id="PTHR30576">
    <property type="entry name" value="COLANIC BIOSYNTHESIS UDP-GLUCOSE LIPID CARRIER TRANSFERASE"/>
    <property type="match status" value="1"/>
</dbReference>
<proteinExistence type="inferred from homology"/>
<evidence type="ECO:0000313" key="4">
    <source>
        <dbReference type="Proteomes" id="UP000003561"/>
    </source>
</evidence>
<feature type="domain" description="Bacterial sugar transferase" evidence="2">
    <location>
        <begin position="5"/>
        <end position="181"/>
    </location>
</feature>
<accession>C0FUZ2</accession>
<dbReference type="PANTHER" id="PTHR30576:SF10">
    <property type="entry name" value="SLL5057 PROTEIN"/>
    <property type="match status" value="1"/>
</dbReference>
<evidence type="ECO:0000259" key="2">
    <source>
        <dbReference type="Pfam" id="PF02397"/>
    </source>
</evidence>
<evidence type="ECO:0000313" key="3">
    <source>
        <dbReference type="EMBL" id="EEG93596.1"/>
    </source>
</evidence>